<evidence type="ECO:0000313" key="2">
    <source>
        <dbReference type="EMBL" id="CAH0379389.1"/>
    </source>
</evidence>
<organism evidence="2 3">
    <name type="scientific">Pelagomonas calceolata</name>
    <dbReference type="NCBI Taxonomy" id="35677"/>
    <lineage>
        <taxon>Eukaryota</taxon>
        <taxon>Sar</taxon>
        <taxon>Stramenopiles</taxon>
        <taxon>Ochrophyta</taxon>
        <taxon>Pelagophyceae</taxon>
        <taxon>Pelagomonadales</taxon>
        <taxon>Pelagomonadaceae</taxon>
        <taxon>Pelagomonas</taxon>
    </lineage>
</organism>
<evidence type="ECO:0000256" key="1">
    <source>
        <dbReference type="SAM" id="SignalP"/>
    </source>
</evidence>
<protein>
    <recommendedName>
        <fullName evidence="4">Secreted protein</fullName>
    </recommendedName>
</protein>
<evidence type="ECO:0000313" key="3">
    <source>
        <dbReference type="Proteomes" id="UP000789595"/>
    </source>
</evidence>
<proteinExistence type="predicted"/>
<keyword evidence="3" id="KW-1185">Reference proteome</keyword>
<keyword evidence="1" id="KW-0732">Signal</keyword>
<name>A0A8J2T2W1_9STRA</name>
<dbReference type="Proteomes" id="UP000789595">
    <property type="component" value="Unassembled WGS sequence"/>
</dbReference>
<feature type="signal peptide" evidence="1">
    <location>
        <begin position="1"/>
        <end position="22"/>
    </location>
</feature>
<dbReference type="AlphaFoldDB" id="A0A8J2T2W1"/>
<sequence length="70" mass="7751">MNIDNVVALLFFLDFFPNVGFGGVAPTRPLVSESFQRPPPDTGEDVHVRVLEPVRSRTPAYIQFVSVSTC</sequence>
<gene>
    <name evidence="2" type="ORF">PECAL_6P10080</name>
</gene>
<comment type="caution">
    <text evidence="2">The sequence shown here is derived from an EMBL/GenBank/DDBJ whole genome shotgun (WGS) entry which is preliminary data.</text>
</comment>
<feature type="chain" id="PRO_5035208543" description="Secreted protein" evidence="1">
    <location>
        <begin position="23"/>
        <end position="70"/>
    </location>
</feature>
<reference evidence="2" key="1">
    <citation type="submission" date="2021-11" db="EMBL/GenBank/DDBJ databases">
        <authorList>
            <consortium name="Genoscope - CEA"/>
            <person name="William W."/>
        </authorList>
    </citation>
    <scope>NUCLEOTIDE SEQUENCE</scope>
</reference>
<dbReference type="EMBL" id="CAKKNE010000006">
    <property type="protein sequence ID" value="CAH0379389.1"/>
    <property type="molecule type" value="Genomic_DNA"/>
</dbReference>
<accession>A0A8J2T2W1</accession>
<evidence type="ECO:0008006" key="4">
    <source>
        <dbReference type="Google" id="ProtNLM"/>
    </source>
</evidence>